<name>A0ABP8RR34_9PSEU</name>
<dbReference type="Gene3D" id="3.20.20.30">
    <property type="entry name" value="Luciferase-like domain"/>
    <property type="match status" value="1"/>
</dbReference>
<dbReference type="RefSeq" id="WP_345416174.1">
    <property type="nucleotide sequence ID" value="NZ_BAABGT010000030.1"/>
</dbReference>
<dbReference type="InterPro" id="IPR036661">
    <property type="entry name" value="Luciferase-like_sf"/>
</dbReference>
<keyword evidence="1" id="KW-0285">Flavoprotein</keyword>
<evidence type="ECO:0000313" key="7">
    <source>
        <dbReference type="Proteomes" id="UP001501598"/>
    </source>
</evidence>
<evidence type="ECO:0000256" key="3">
    <source>
        <dbReference type="ARBA" id="ARBA00023002"/>
    </source>
</evidence>
<dbReference type="Proteomes" id="UP001501598">
    <property type="component" value="Unassembled WGS sequence"/>
</dbReference>
<keyword evidence="4" id="KW-0503">Monooxygenase</keyword>
<keyword evidence="7" id="KW-1185">Reference proteome</keyword>
<keyword evidence="3" id="KW-0560">Oxidoreductase</keyword>
<protein>
    <submittedName>
        <fullName evidence="6">TIGR03619 family F420-dependent LLM class oxidoreductase</fullName>
    </submittedName>
</protein>
<sequence>MEFDVVVPGANHTPGRYDWAHSLDADGFRQIFATADELGYRSVSVSEHLAMPRGEVPRLGGYWQDALAVMAFAAAATRRVRLDFCVLVLPYHHPLRLAKTLATIDVLSGGRVDVSVGVGHAEQEFAALGVPFAERGALTDEILQALDTLWTHEWPEHRGRYFEIAGLAVEPRPLQKPRPPIYVGGNSKPALRRAARHEGWQPNPVGFTVAELPPLLDYLRAQPEFAGKAETFDLNWLFAPSGVHLDEGFAHAGAARLRAYRDRLVDAYAGSYRPVGITRTVAEPPRALRSLEEYLDFLRWFDAEVATALR</sequence>
<evidence type="ECO:0000256" key="2">
    <source>
        <dbReference type="ARBA" id="ARBA00022643"/>
    </source>
</evidence>
<dbReference type="InterPro" id="IPR019921">
    <property type="entry name" value="Lucif-like_OxRdtase_Rv2161c"/>
</dbReference>
<gene>
    <name evidence="6" type="ORF">GCM10023175_24270</name>
</gene>
<dbReference type="InterPro" id="IPR011251">
    <property type="entry name" value="Luciferase-like_dom"/>
</dbReference>
<evidence type="ECO:0000313" key="6">
    <source>
        <dbReference type="EMBL" id="GAA4545086.1"/>
    </source>
</evidence>
<evidence type="ECO:0000256" key="1">
    <source>
        <dbReference type="ARBA" id="ARBA00022630"/>
    </source>
</evidence>
<dbReference type="Pfam" id="PF00296">
    <property type="entry name" value="Bac_luciferase"/>
    <property type="match status" value="1"/>
</dbReference>
<accession>A0ABP8RR34</accession>
<keyword evidence="2" id="KW-0288">FMN</keyword>
<dbReference type="SUPFAM" id="SSF51679">
    <property type="entry name" value="Bacterial luciferase-like"/>
    <property type="match status" value="1"/>
</dbReference>
<evidence type="ECO:0000259" key="5">
    <source>
        <dbReference type="Pfam" id="PF00296"/>
    </source>
</evidence>
<dbReference type="EMBL" id="BAABGT010000030">
    <property type="protein sequence ID" value="GAA4545086.1"/>
    <property type="molecule type" value="Genomic_DNA"/>
</dbReference>
<reference evidence="7" key="1">
    <citation type="journal article" date="2019" name="Int. J. Syst. Evol. Microbiol.">
        <title>The Global Catalogue of Microorganisms (GCM) 10K type strain sequencing project: providing services to taxonomists for standard genome sequencing and annotation.</title>
        <authorList>
            <consortium name="The Broad Institute Genomics Platform"/>
            <consortium name="The Broad Institute Genome Sequencing Center for Infectious Disease"/>
            <person name="Wu L."/>
            <person name="Ma J."/>
        </authorList>
    </citation>
    <scope>NUCLEOTIDE SEQUENCE [LARGE SCALE GENOMIC DNA]</scope>
    <source>
        <strain evidence="7">JCM 17906</strain>
    </source>
</reference>
<evidence type="ECO:0000256" key="4">
    <source>
        <dbReference type="ARBA" id="ARBA00023033"/>
    </source>
</evidence>
<comment type="caution">
    <text evidence="6">The sequence shown here is derived from an EMBL/GenBank/DDBJ whole genome shotgun (WGS) entry which is preliminary data.</text>
</comment>
<dbReference type="PANTHER" id="PTHR42847:SF4">
    <property type="entry name" value="ALKANESULFONATE MONOOXYGENASE-RELATED"/>
    <property type="match status" value="1"/>
</dbReference>
<proteinExistence type="predicted"/>
<feature type="domain" description="Luciferase-like" evidence="5">
    <location>
        <begin position="1"/>
        <end position="230"/>
    </location>
</feature>
<dbReference type="InterPro" id="IPR050172">
    <property type="entry name" value="SsuD_RutA_monooxygenase"/>
</dbReference>
<organism evidence="6 7">
    <name type="scientific">Pseudonocardia xishanensis</name>
    <dbReference type="NCBI Taxonomy" id="630995"/>
    <lineage>
        <taxon>Bacteria</taxon>
        <taxon>Bacillati</taxon>
        <taxon>Actinomycetota</taxon>
        <taxon>Actinomycetes</taxon>
        <taxon>Pseudonocardiales</taxon>
        <taxon>Pseudonocardiaceae</taxon>
        <taxon>Pseudonocardia</taxon>
    </lineage>
</organism>
<dbReference type="PANTHER" id="PTHR42847">
    <property type="entry name" value="ALKANESULFONATE MONOOXYGENASE"/>
    <property type="match status" value="1"/>
</dbReference>
<dbReference type="NCBIfam" id="TIGR03619">
    <property type="entry name" value="F420_Rv2161c"/>
    <property type="match status" value="1"/>
</dbReference>